<dbReference type="PROSITE" id="PS50082">
    <property type="entry name" value="WD_REPEATS_2"/>
    <property type="match status" value="1"/>
</dbReference>
<dbReference type="PANTHER" id="PTHR19932">
    <property type="entry name" value="WD REPEAT AND HMG-BOX DNA BINDING PROTEIN"/>
    <property type="match status" value="1"/>
</dbReference>
<feature type="region of interest" description="Disordered" evidence="6">
    <location>
        <begin position="674"/>
        <end position="800"/>
    </location>
</feature>
<evidence type="ECO:0000256" key="6">
    <source>
        <dbReference type="SAM" id="MobiDB-lite"/>
    </source>
</evidence>
<keyword evidence="2 5" id="KW-0853">WD repeat</keyword>
<dbReference type="GO" id="GO:0006261">
    <property type="term" value="P:DNA-templated DNA replication"/>
    <property type="evidence" value="ECO:0007669"/>
    <property type="project" value="TreeGrafter"/>
</dbReference>
<dbReference type="GO" id="GO:0006281">
    <property type="term" value="P:DNA repair"/>
    <property type="evidence" value="ECO:0007669"/>
    <property type="project" value="TreeGrafter"/>
</dbReference>
<reference evidence="9 10" key="1">
    <citation type="journal article" date="2007" name="Proc. Natl. Acad. Sci. U.S.A.">
        <title>Dandruff-associated Malassezia genomes reveal convergent and divergent virulence traits shared with plant and human fungal pathogens.</title>
        <authorList>
            <person name="Xu J."/>
            <person name="Saunders C.W."/>
            <person name="Hu P."/>
            <person name="Grant R.A."/>
            <person name="Boekhout T."/>
            <person name="Kuramae E.E."/>
            <person name="Kronstad J.W."/>
            <person name="Deangelis Y.M."/>
            <person name="Reeder N.L."/>
            <person name="Johnstone K.R."/>
            <person name="Leland M."/>
            <person name="Fieno A.M."/>
            <person name="Begley W.M."/>
            <person name="Sun Y."/>
            <person name="Lacey M.P."/>
            <person name="Chaudhary T."/>
            <person name="Keough T."/>
            <person name="Chu L."/>
            <person name="Sears R."/>
            <person name="Yuan B."/>
            <person name="Dawson T.L.Jr."/>
        </authorList>
    </citation>
    <scope>NUCLEOTIDE SEQUENCE [LARGE SCALE GENOMIC DNA]</scope>
    <source>
        <strain evidence="10">ATCC MYA-4612 / CBS 7966</strain>
    </source>
</reference>
<keyword evidence="3" id="KW-0677">Repeat</keyword>
<comment type="subcellular location">
    <subcellularLocation>
        <location evidence="1">Nucleus</location>
    </subcellularLocation>
</comment>
<name>A8PRI8_MALGO</name>
<dbReference type="OMA" id="LFACEVE"/>
<dbReference type="InterPro" id="IPR001680">
    <property type="entry name" value="WD40_rpt"/>
</dbReference>
<dbReference type="GeneID" id="5856593"/>
<dbReference type="OrthoDB" id="427368at2759"/>
<dbReference type="Pfam" id="PF20946">
    <property type="entry name" value="Ctf4_C"/>
    <property type="match status" value="1"/>
</dbReference>
<dbReference type="KEGG" id="mgl:MGL_0062"/>
<protein>
    <submittedName>
        <fullName evidence="9">Uncharacterized protein</fullName>
    </submittedName>
</protein>
<dbReference type="InterPro" id="IPR022100">
    <property type="entry name" value="WDHD1/CFT4_beta-prop_2nd"/>
</dbReference>
<feature type="compositionally biased region" description="Basic and acidic residues" evidence="6">
    <location>
        <begin position="788"/>
        <end position="800"/>
    </location>
</feature>
<evidence type="ECO:0000256" key="3">
    <source>
        <dbReference type="ARBA" id="ARBA00022737"/>
    </source>
</evidence>
<dbReference type="AlphaFoldDB" id="A8PRI8"/>
<proteinExistence type="predicted"/>
<dbReference type="VEuPathDB" id="FungiDB:MGL_0062"/>
<dbReference type="Pfam" id="PF12341">
    <property type="entry name" value="Mcl1_mid"/>
    <property type="match status" value="1"/>
</dbReference>
<evidence type="ECO:0000256" key="5">
    <source>
        <dbReference type="PROSITE-ProRule" id="PRU00221"/>
    </source>
</evidence>
<sequence length="800" mass="87152">MVFLTTTATTTMPVEHEPRPSGQISALAFSPNGRYLAAATENCFVYVWMMESQKLVRMHAAEAVVTGLSWHPSKDVIAWTDMQGQLTHWESVLGTSMPSAREDVPMAESSTHAAGLEPMEHELDDLFDDTPLDDNAGDEPRPKRMRMIPPDVAGKSVVRQPSFQPSSTPMIAQRRYLAVSNFGTLTSIDQDTHQTVVFESYDTSARRNFRFTDHFGYTMASMASQGILFACEVEGGNPSVIFYRPFDDLPGIQMEWSVNLPPGETATAVALGGIPNVGSFADMHEGSSGVVDESFTSRATSVVSTSRGMLRFFGPSGMQCYVWALGAPVVALAACAYSVMVVYEAAASTSSNTHLAYMVIELSQWCIMQQGTLPVGPNATLTWLGFDELGTPAVFDSAGMLYTLNRVWRPGQGRWVPSLDCELALLPKDSDSNVYTDAPIKPRVRLWPIGVTGTHLLGLLIPSSQLYPQPSGPRPLVQELELTISMAQRESAATPLEELALRRSLLASAVRDTQAATGLELRPKRLSVQESDPAVLDMEADKALLQLVHLAGKADRYARALDATRSLHSESTLDAALKIAHFLHLPSLADRMERVRAPLVVYQQSLDEVTTRSCGTDALLRNFAHVPVPITSASSMPPSDARHDHARFALQQEGFGPRVQRWASKPTLAREGLSHFHQSPDLGPTPSDWSSSLHTATDEPTSSMPSQSLDHDSVPRSMTPTLPMRANPFARTHSVAKERQLQKSSSFFDRADAASASAPDEADGGVVPAGKRSTAPSSSRQATLARFAYKEPSKMPKERS</sequence>
<dbReference type="EMBL" id="AAYY01000001">
    <property type="protein sequence ID" value="EDP45073.1"/>
    <property type="molecule type" value="Genomic_DNA"/>
</dbReference>
<dbReference type="GO" id="GO:0000278">
    <property type="term" value="P:mitotic cell cycle"/>
    <property type="evidence" value="ECO:0007669"/>
    <property type="project" value="TreeGrafter"/>
</dbReference>
<feature type="repeat" description="WD" evidence="5">
    <location>
        <begin position="24"/>
        <end position="58"/>
    </location>
</feature>
<gene>
    <name evidence="9" type="ORF">MGL_0062</name>
</gene>
<dbReference type="InterPro" id="IPR015943">
    <property type="entry name" value="WD40/YVTN_repeat-like_dom_sf"/>
</dbReference>
<feature type="region of interest" description="Disordered" evidence="6">
    <location>
        <begin position="1"/>
        <end position="20"/>
    </location>
</feature>
<dbReference type="InterPro" id="IPR048591">
    <property type="entry name" value="WDHD1/CFT4_hel"/>
</dbReference>
<dbReference type="SMART" id="SM00320">
    <property type="entry name" value="WD40"/>
    <property type="match status" value="2"/>
</dbReference>
<evidence type="ECO:0000259" key="8">
    <source>
        <dbReference type="Pfam" id="PF20946"/>
    </source>
</evidence>
<evidence type="ECO:0000256" key="2">
    <source>
        <dbReference type="ARBA" id="ARBA00022574"/>
    </source>
</evidence>
<feature type="domain" description="WDHD1/CFT4 helical bundle" evidence="8">
    <location>
        <begin position="496"/>
        <end position="596"/>
    </location>
</feature>
<dbReference type="PANTHER" id="PTHR19932:SF10">
    <property type="entry name" value="WD REPEAT AND HMG-BOX DNA-BINDING PROTEIN 1"/>
    <property type="match status" value="1"/>
</dbReference>
<accession>A8PRI8</accession>
<dbReference type="STRING" id="425265.A8PRI8"/>
<dbReference type="Proteomes" id="UP000008837">
    <property type="component" value="Unassembled WGS sequence"/>
</dbReference>
<evidence type="ECO:0000256" key="4">
    <source>
        <dbReference type="ARBA" id="ARBA00023242"/>
    </source>
</evidence>
<evidence type="ECO:0000313" key="9">
    <source>
        <dbReference type="EMBL" id="EDP45073.1"/>
    </source>
</evidence>
<keyword evidence="4" id="KW-0539">Nucleus</keyword>
<dbReference type="FunCoup" id="A8PRI8">
    <property type="interactions" value="356"/>
</dbReference>
<dbReference type="InParanoid" id="A8PRI8"/>
<evidence type="ECO:0000259" key="7">
    <source>
        <dbReference type="Pfam" id="PF12341"/>
    </source>
</evidence>
<feature type="domain" description="WDHD1/CFT4 second beta-propeller" evidence="7">
    <location>
        <begin position="162"/>
        <end position="483"/>
    </location>
</feature>
<dbReference type="RefSeq" id="XP_001732287.1">
    <property type="nucleotide sequence ID" value="XM_001732235.1"/>
</dbReference>
<feature type="compositionally biased region" description="Low complexity" evidence="6">
    <location>
        <begin position="1"/>
        <end position="11"/>
    </location>
</feature>
<feature type="compositionally biased region" description="Low complexity" evidence="6">
    <location>
        <begin position="744"/>
        <end position="758"/>
    </location>
</feature>
<dbReference type="SUPFAM" id="SSF82171">
    <property type="entry name" value="DPP6 N-terminal domain-like"/>
    <property type="match status" value="1"/>
</dbReference>
<evidence type="ECO:0000313" key="10">
    <source>
        <dbReference type="Proteomes" id="UP000008837"/>
    </source>
</evidence>
<feature type="compositionally biased region" description="Polar residues" evidence="6">
    <location>
        <begin position="687"/>
        <end position="708"/>
    </location>
</feature>
<keyword evidence="10" id="KW-1185">Reference proteome</keyword>
<dbReference type="GO" id="GO:0043596">
    <property type="term" value="C:nuclear replication fork"/>
    <property type="evidence" value="ECO:0007669"/>
    <property type="project" value="TreeGrafter"/>
</dbReference>
<evidence type="ECO:0000256" key="1">
    <source>
        <dbReference type="ARBA" id="ARBA00004123"/>
    </source>
</evidence>
<dbReference type="GO" id="GO:0003682">
    <property type="term" value="F:chromatin binding"/>
    <property type="evidence" value="ECO:0007669"/>
    <property type="project" value="TreeGrafter"/>
</dbReference>
<comment type="caution">
    <text evidence="9">The sequence shown here is derived from an EMBL/GenBank/DDBJ whole genome shotgun (WGS) entry which is preliminary data.</text>
</comment>
<dbReference type="Gene3D" id="2.130.10.10">
    <property type="entry name" value="YVTN repeat-like/Quinoprotein amine dehydrogenase"/>
    <property type="match status" value="1"/>
</dbReference>
<dbReference type="Pfam" id="PF00400">
    <property type="entry name" value="WD40"/>
    <property type="match status" value="1"/>
</dbReference>
<organism evidence="9 10">
    <name type="scientific">Malassezia globosa (strain ATCC MYA-4612 / CBS 7966)</name>
    <name type="common">Dandruff-associated fungus</name>
    <dbReference type="NCBI Taxonomy" id="425265"/>
    <lineage>
        <taxon>Eukaryota</taxon>
        <taxon>Fungi</taxon>
        <taxon>Dikarya</taxon>
        <taxon>Basidiomycota</taxon>
        <taxon>Ustilaginomycotina</taxon>
        <taxon>Malasseziomycetes</taxon>
        <taxon>Malasseziales</taxon>
        <taxon>Malasseziaceae</taxon>
        <taxon>Malassezia</taxon>
    </lineage>
</organism>